<sequence length="276" mass="31762">MSSAFHHFSHRKHSLVLNENVTQNGAKCYICMGPVINSPTYTCPTHQDAACQNFYLHKTCAHLPTRINHHKHRQHRVTLVPRPDTCSCDICSRPVKIAYTCDECDFDVCVACTSDERTLHHQGHEHELILMNRKAKVECDACGLVARDSTYVCTKCEFWIHNKCAFADSIVPSPHHHHPLHLVYSIPNFRLRHDKRYCKVCNKEVYNSHWTYYCHRCTYFVHMNCATSTESAADETESEVDPEDLIEKLEERVDQISEVSESAQSTFDILADLILS</sequence>
<feature type="domain" description="DC1" evidence="2">
    <location>
        <begin position="123"/>
        <end position="165"/>
    </location>
</feature>
<feature type="domain" description="DC1" evidence="2">
    <location>
        <begin position="71"/>
        <end position="112"/>
    </location>
</feature>
<proteinExistence type="predicted"/>
<dbReference type="AlphaFoldDB" id="A0AAF1ARQ3"/>
<dbReference type="KEGG" id="dcr:108209495"/>
<dbReference type="SUPFAM" id="SSF57889">
    <property type="entry name" value="Cysteine-rich domain"/>
    <property type="match status" value="2"/>
</dbReference>
<reference evidence="3" key="1">
    <citation type="journal article" date="2016" name="Nat. Genet.">
        <title>A high-quality carrot genome assembly provides new insights into carotenoid accumulation and asterid genome evolution.</title>
        <authorList>
            <person name="Iorizzo M."/>
            <person name="Ellison S."/>
            <person name="Senalik D."/>
            <person name="Zeng P."/>
            <person name="Satapoomin P."/>
            <person name="Huang J."/>
            <person name="Bowman M."/>
            <person name="Iovene M."/>
            <person name="Sanseverino W."/>
            <person name="Cavagnaro P."/>
            <person name="Yildiz M."/>
            <person name="Macko-Podgorni A."/>
            <person name="Moranska E."/>
            <person name="Grzebelus E."/>
            <person name="Grzebelus D."/>
            <person name="Ashrafi H."/>
            <person name="Zheng Z."/>
            <person name="Cheng S."/>
            <person name="Spooner D."/>
            <person name="Van Deynze A."/>
            <person name="Simon P."/>
        </authorList>
    </citation>
    <scope>NUCLEOTIDE SEQUENCE</scope>
    <source>
        <tissue evidence="3">Leaf</tissue>
    </source>
</reference>
<evidence type="ECO:0000313" key="4">
    <source>
        <dbReference type="Proteomes" id="UP000077755"/>
    </source>
</evidence>
<accession>A0AAF1ARQ3</accession>
<keyword evidence="1" id="KW-0677">Repeat</keyword>
<evidence type="ECO:0000256" key="1">
    <source>
        <dbReference type="ARBA" id="ARBA00022737"/>
    </source>
</evidence>
<name>A0AAF1ARQ3_DAUCS</name>
<dbReference type="InterPro" id="IPR046349">
    <property type="entry name" value="C1-like_sf"/>
</dbReference>
<dbReference type="EMBL" id="CP093344">
    <property type="protein sequence ID" value="WOG90452.1"/>
    <property type="molecule type" value="Genomic_DNA"/>
</dbReference>
<evidence type="ECO:0000313" key="3">
    <source>
        <dbReference type="EMBL" id="WOG90452.1"/>
    </source>
</evidence>
<evidence type="ECO:0000259" key="2">
    <source>
        <dbReference type="Pfam" id="PF03107"/>
    </source>
</evidence>
<gene>
    <name evidence="3" type="ORF">DCAR_0209696</name>
</gene>
<feature type="domain" description="DC1" evidence="2">
    <location>
        <begin position="175"/>
        <end position="226"/>
    </location>
</feature>
<dbReference type="Pfam" id="PF03107">
    <property type="entry name" value="C1_2"/>
    <property type="match status" value="4"/>
</dbReference>
<dbReference type="PANTHER" id="PTHR32410:SF216">
    <property type="entry name" value="PHORBOL-ESTER_DAG-TYPE DOMAIN-CONTAINING PROTEIN"/>
    <property type="match status" value="1"/>
</dbReference>
<dbReference type="Proteomes" id="UP000077755">
    <property type="component" value="Chromosome 2"/>
</dbReference>
<organism evidence="3 4">
    <name type="scientific">Daucus carota subsp. sativus</name>
    <name type="common">Carrot</name>
    <dbReference type="NCBI Taxonomy" id="79200"/>
    <lineage>
        <taxon>Eukaryota</taxon>
        <taxon>Viridiplantae</taxon>
        <taxon>Streptophyta</taxon>
        <taxon>Embryophyta</taxon>
        <taxon>Tracheophyta</taxon>
        <taxon>Spermatophyta</taxon>
        <taxon>Magnoliopsida</taxon>
        <taxon>eudicotyledons</taxon>
        <taxon>Gunneridae</taxon>
        <taxon>Pentapetalae</taxon>
        <taxon>asterids</taxon>
        <taxon>campanulids</taxon>
        <taxon>Apiales</taxon>
        <taxon>Apiaceae</taxon>
        <taxon>Apioideae</taxon>
        <taxon>Scandiceae</taxon>
        <taxon>Daucinae</taxon>
        <taxon>Daucus</taxon>
        <taxon>Daucus sect. Daucus</taxon>
    </lineage>
</organism>
<keyword evidence="4" id="KW-1185">Reference proteome</keyword>
<dbReference type="PANTHER" id="PTHR32410">
    <property type="entry name" value="CYSTEINE/HISTIDINE-RICH C1 DOMAIN FAMILY PROTEIN"/>
    <property type="match status" value="1"/>
</dbReference>
<dbReference type="InterPro" id="IPR004146">
    <property type="entry name" value="DC1"/>
</dbReference>
<feature type="domain" description="DC1" evidence="2">
    <location>
        <begin position="8"/>
        <end position="61"/>
    </location>
</feature>
<dbReference type="InterPro" id="IPR053192">
    <property type="entry name" value="Vacuole_Formation_Reg"/>
</dbReference>
<protein>
    <recommendedName>
        <fullName evidence="2">DC1 domain-containing protein</fullName>
    </recommendedName>
</protein>
<reference evidence="3" key="2">
    <citation type="submission" date="2022-03" db="EMBL/GenBank/DDBJ databases">
        <title>Draft title - Genomic analysis of global carrot germplasm unveils the trajectory of domestication and the origin of high carotenoid orange carrot.</title>
        <authorList>
            <person name="Iorizzo M."/>
            <person name="Ellison S."/>
            <person name="Senalik D."/>
            <person name="Macko-Podgorni A."/>
            <person name="Grzebelus D."/>
            <person name="Bostan H."/>
            <person name="Rolling W."/>
            <person name="Curaba J."/>
            <person name="Simon P."/>
        </authorList>
    </citation>
    <scope>NUCLEOTIDE SEQUENCE</scope>
    <source>
        <tissue evidence="3">Leaf</tissue>
    </source>
</reference>